<feature type="transmembrane region" description="Helical" evidence="1">
    <location>
        <begin position="33"/>
        <end position="61"/>
    </location>
</feature>
<dbReference type="RefSeq" id="WP_111456308.1">
    <property type="nucleotide sequence ID" value="NZ_QFYP01000001.1"/>
</dbReference>
<name>A0A328AXL4_9CAUL</name>
<sequence>MTEHDYVDDILPQEPNGELVHWMEPKPLTMGPAGVSAAAAGAFALGVAAAVTVLALMHWLGPERALALPRRRRRSRT</sequence>
<dbReference type="Proteomes" id="UP000249842">
    <property type="component" value="Unassembled WGS sequence"/>
</dbReference>
<evidence type="ECO:0000313" key="3">
    <source>
        <dbReference type="Proteomes" id="UP000249842"/>
    </source>
</evidence>
<reference evidence="3" key="1">
    <citation type="submission" date="2018-05" db="EMBL/GenBank/DDBJ databases">
        <authorList>
            <person name="Li X."/>
        </authorList>
    </citation>
    <scope>NUCLEOTIDE SEQUENCE [LARGE SCALE GENOMIC DNA]</scope>
    <source>
        <strain evidence="3">HKS-05</strain>
    </source>
</reference>
<gene>
    <name evidence="2" type="ORF">DJ021_03945</name>
</gene>
<keyword evidence="3" id="KW-1185">Reference proteome</keyword>
<dbReference type="EMBL" id="QFYP01000001">
    <property type="protein sequence ID" value="RAK59015.1"/>
    <property type="molecule type" value="Genomic_DNA"/>
</dbReference>
<keyword evidence="1" id="KW-0472">Membrane</keyword>
<organism evidence="2 3">
    <name type="scientific">Phenylobacterium hankyongense</name>
    <dbReference type="NCBI Taxonomy" id="1813876"/>
    <lineage>
        <taxon>Bacteria</taxon>
        <taxon>Pseudomonadati</taxon>
        <taxon>Pseudomonadota</taxon>
        <taxon>Alphaproteobacteria</taxon>
        <taxon>Caulobacterales</taxon>
        <taxon>Caulobacteraceae</taxon>
        <taxon>Phenylobacterium</taxon>
    </lineage>
</organism>
<evidence type="ECO:0000256" key="1">
    <source>
        <dbReference type="SAM" id="Phobius"/>
    </source>
</evidence>
<dbReference type="OrthoDB" id="9954075at2"/>
<proteinExistence type="predicted"/>
<dbReference type="AlphaFoldDB" id="A0A328AXL4"/>
<evidence type="ECO:0000313" key="2">
    <source>
        <dbReference type="EMBL" id="RAK59015.1"/>
    </source>
</evidence>
<keyword evidence="1" id="KW-1133">Transmembrane helix</keyword>
<protein>
    <submittedName>
        <fullName evidence="2">Uncharacterized protein</fullName>
    </submittedName>
</protein>
<accession>A0A328AXL4</accession>
<keyword evidence="1" id="KW-0812">Transmembrane</keyword>
<comment type="caution">
    <text evidence="2">The sequence shown here is derived from an EMBL/GenBank/DDBJ whole genome shotgun (WGS) entry which is preliminary data.</text>
</comment>